<feature type="region of interest" description="Disordered" evidence="5">
    <location>
        <begin position="164"/>
        <end position="218"/>
    </location>
</feature>
<dbReference type="AlphaFoldDB" id="A0A5E4ARI3"/>
<evidence type="ECO:0000259" key="6">
    <source>
        <dbReference type="PROSITE" id="PS50835"/>
    </source>
</evidence>
<feature type="domain" description="Ig-like" evidence="6">
    <location>
        <begin position="43"/>
        <end position="155"/>
    </location>
</feature>
<dbReference type="Pfam" id="PF07686">
    <property type="entry name" value="V-set"/>
    <property type="match status" value="2"/>
</dbReference>
<dbReference type="SMART" id="SM00406">
    <property type="entry name" value="IGv"/>
    <property type="match status" value="2"/>
</dbReference>
<dbReference type="PANTHER" id="PTHR23268">
    <property type="entry name" value="T-CELL RECEPTOR BETA CHAIN"/>
    <property type="match status" value="1"/>
</dbReference>
<dbReference type="InterPro" id="IPR050413">
    <property type="entry name" value="TCR_beta_variable"/>
</dbReference>
<dbReference type="GO" id="GO:0007166">
    <property type="term" value="P:cell surface receptor signaling pathway"/>
    <property type="evidence" value="ECO:0007669"/>
    <property type="project" value="TreeGrafter"/>
</dbReference>
<dbReference type="Proteomes" id="UP000335636">
    <property type="component" value="Unassembled WGS sequence"/>
</dbReference>
<keyword evidence="4" id="KW-0393">Immunoglobulin domain</keyword>
<dbReference type="SUPFAM" id="SSF48726">
    <property type="entry name" value="Immunoglobulin"/>
    <property type="match status" value="2"/>
</dbReference>
<evidence type="ECO:0000313" key="8">
    <source>
        <dbReference type="EMBL" id="VTJ59530.1"/>
    </source>
</evidence>
<reference evidence="8 9" key="1">
    <citation type="submission" date="2019-04" db="EMBL/GenBank/DDBJ databases">
        <authorList>
            <person name="Alioto T."/>
            <person name="Alioto T."/>
        </authorList>
    </citation>
    <scope>NUCLEOTIDE SEQUENCE [LARGE SCALE GENOMIC DNA]</scope>
</reference>
<evidence type="ECO:0000256" key="2">
    <source>
        <dbReference type="ARBA" id="ARBA00022859"/>
    </source>
</evidence>
<dbReference type="EMBL" id="CABDUW010000122">
    <property type="protein sequence ID" value="VTJ59530.1"/>
    <property type="molecule type" value="Genomic_DNA"/>
</dbReference>
<evidence type="ECO:0000256" key="3">
    <source>
        <dbReference type="ARBA" id="ARBA00023130"/>
    </source>
</evidence>
<dbReference type="GO" id="GO:0005886">
    <property type="term" value="C:plasma membrane"/>
    <property type="evidence" value="ECO:0007669"/>
    <property type="project" value="TreeGrafter"/>
</dbReference>
<sequence length="397" mass="43099">MDHHQGADESTPGPCVQAPILQGWEEEEGGTWSDLPREGGVRPTLKMLLLLLLLGPTGSGLGAHVSQHPSRAICKSGTSVRIECRFVDFQAQVVFWYRQFPKQSFVLMATSNVGSEGTYEQDFDKKNFPISHPNASFASLMLTIAHSADSSFFFCAGDTVLGGSQRPRQEGLQQPSPPPQTPGALWEEPGGGKTTASVNETSGSMAGKRKKGHMVRPPQRRWCEANAEDAAAPAASGAQYEPSPAWETGSGLGAHVSQHPSRAICKSGTSVKIECRFVDIQATTVLWYRQFPKQSFVLMALSNVGSDVIYEQGFDKEKFLISHPNLSFSSLKVTSAHSADSSFYFCGGSDTVLGGSQRPRQEGLQQPSPPPHRPQGPYRRSLGEGRPQFPLNENLRA</sequence>
<reference evidence="7" key="2">
    <citation type="submission" date="2020-08" db="EMBL/GenBank/DDBJ databases">
        <authorList>
            <person name="Shumante A."/>
            <person name="Zimin A.V."/>
            <person name="Puiu D."/>
            <person name="Salzberg S.L."/>
        </authorList>
    </citation>
    <scope>NUCLEOTIDE SEQUENCE</scope>
    <source>
        <strain evidence="7">WC2-LM</strain>
        <tissue evidence="7">Liver</tissue>
    </source>
</reference>
<accession>A0A5E4ARI3</accession>
<feature type="region of interest" description="Disordered" evidence="5">
    <location>
        <begin position="355"/>
        <end position="397"/>
    </location>
</feature>
<dbReference type="InterPro" id="IPR013783">
    <property type="entry name" value="Ig-like_fold"/>
</dbReference>
<dbReference type="InterPro" id="IPR036179">
    <property type="entry name" value="Ig-like_dom_sf"/>
</dbReference>
<evidence type="ECO:0000313" key="7">
    <source>
        <dbReference type="EMBL" id="KAF7487287.1"/>
    </source>
</evidence>
<dbReference type="PANTHER" id="PTHR23268:SF11">
    <property type="entry name" value="T CELL RECEPTOR BETA VARIABLE 20-1"/>
    <property type="match status" value="1"/>
</dbReference>
<dbReference type="Gene3D" id="2.60.40.10">
    <property type="entry name" value="Immunoglobulins"/>
    <property type="match status" value="2"/>
</dbReference>
<protein>
    <recommendedName>
        <fullName evidence="6">Ig-like domain-containing protein</fullName>
    </recommendedName>
</protein>
<dbReference type="InterPro" id="IPR013106">
    <property type="entry name" value="Ig_V-set"/>
</dbReference>
<evidence type="ECO:0000256" key="1">
    <source>
        <dbReference type="ARBA" id="ARBA00022729"/>
    </source>
</evidence>
<evidence type="ECO:0000256" key="5">
    <source>
        <dbReference type="SAM" id="MobiDB-lite"/>
    </source>
</evidence>
<keyword evidence="1" id="KW-0732">Signal</keyword>
<dbReference type="Proteomes" id="UP000662637">
    <property type="component" value="Unassembled WGS sequence"/>
</dbReference>
<evidence type="ECO:0000313" key="9">
    <source>
        <dbReference type="Proteomes" id="UP000335636"/>
    </source>
</evidence>
<evidence type="ECO:0000256" key="4">
    <source>
        <dbReference type="ARBA" id="ARBA00023319"/>
    </source>
</evidence>
<proteinExistence type="predicted"/>
<feature type="domain" description="Ig-like" evidence="6">
    <location>
        <begin position="254"/>
        <end position="346"/>
    </location>
</feature>
<feature type="region of interest" description="Disordered" evidence="5">
    <location>
        <begin position="233"/>
        <end position="254"/>
    </location>
</feature>
<feature type="compositionally biased region" description="Polar residues" evidence="5">
    <location>
        <begin position="194"/>
        <end position="204"/>
    </location>
</feature>
<dbReference type="GO" id="GO:0002250">
    <property type="term" value="P:adaptive immune response"/>
    <property type="evidence" value="ECO:0007669"/>
    <property type="project" value="UniProtKB-KW"/>
</dbReference>
<keyword evidence="3" id="KW-1064">Adaptive immunity</keyword>
<dbReference type="EMBL" id="WJEC01000009">
    <property type="protein sequence ID" value="KAF7487287.1"/>
    <property type="molecule type" value="Genomic_DNA"/>
</dbReference>
<organism evidence="8 9">
    <name type="scientific">Marmota monax</name>
    <name type="common">Woodchuck</name>
    <dbReference type="NCBI Taxonomy" id="9995"/>
    <lineage>
        <taxon>Eukaryota</taxon>
        <taxon>Metazoa</taxon>
        <taxon>Chordata</taxon>
        <taxon>Craniata</taxon>
        <taxon>Vertebrata</taxon>
        <taxon>Euteleostomi</taxon>
        <taxon>Mammalia</taxon>
        <taxon>Eutheria</taxon>
        <taxon>Euarchontoglires</taxon>
        <taxon>Glires</taxon>
        <taxon>Rodentia</taxon>
        <taxon>Sciuromorpha</taxon>
        <taxon>Sciuridae</taxon>
        <taxon>Xerinae</taxon>
        <taxon>Marmotini</taxon>
        <taxon>Marmota</taxon>
    </lineage>
</organism>
<gene>
    <name evidence="7" type="ORF">GHT09_000226</name>
    <name evidence="8" type="ORF">MONAX_5E006134</name>
</gene>
<keyword evidence="9" id="KW-1185">Reference proteome</keyword>
<dbReference type="InterPro" id="IPR007110">
    <property type="entry name" value="Ig-like_dom"/>
</dbReference>
<dbReference type="PROSITE" id="PS50835">
    <property type="entry name" value="IG_LIKE"/>
    <property type="match status" value="2"/>
</dbReference>
<name>A0A5E4ARI3_MARMO</name>
<keyword evidence="2" id="KW-0391">Immunity</keyword>